<dbReference type="AlphaFoldDB" id="A0A061EE66"/>
<proteinExistence type="predicted"/>
<dbReference type="HOGENOM" id="CLU_021137_6_0_1"/>
<dbReference type="PANTHER" id="PTHR34676:SF27">
    <property type="entry name" value="ASPARTYL-TRNA SYNTHETASE"/>
    <property type="match status" value="1"/>
</dbReference>
<protein>
    <recommendedName>
        <fullName evidence="3">UBN2 domain-containing protein</fullName>
    </recommendedName>
</protein>
<dbReference type="PANTHER" id="PTHR34676">
    <property type="entry name" value="DUF4219 DOMAIN-CONTAINING PROTEIN-RELATED"/>
    <property type="match status" value="1"/>
</dbReference>
<gene>
    <name evidence="1" type="ORF">TCM_018075</name>
</gene>
<evidence type="ECO:0000313" key="1">
    <source>
        <dbReference type="EMBL" id="EOY03275.1"/>
    </source>
</evidence>
<dbReference type="InParanoid" id="A0A061EE66"/>
<reference evidence="1 2" key="1">
    <citation type="journal article" date="2013" name="Genome Biol.">
        <title>The genome sequence of the most widely cultivated cacao type and its use to identify candidate genes regulating pod color.</title>
        <authorList>
            <person name="Motamayor J.C."/>
            <person name="Mockaitis K."/>
            <person name="Schmutz J."/>
            <person name="Haiminen N."/>
            <person name="Iii D.L."/>
            <person name="Cornejo O."/>
            <person name="Findley S.D."/>
            <person name="Zheng P."/>
            <person name="Utro F."/>
            <person name="Royaert S."/>
            <person name="Saski C."/>
            <person name="Jenkins J."/>
            <person name="Podicheti R."/>
            <person name="Zhao M."/>
            <person name="Scheffler B.E."/>
            <person name="Stack J.C."/>
            <person name="Feltus F.A."/>
            <person name="Mustiga G.M."/>
            <person name="Amores F."/>
            <person name="Phillips W."/>
            <person name="Marelli J.P."/>
            <person name="May G.D."/>
            <person name="Shapiro H."/>
            <person name="Ma J."/>
            <person name="Bustamante C.D."/>
            <person name="Schnell R.J."/>
            <person name="Main D."/>
            <person name="Gilbert D."/>
            <person name="Parida L."/>
            <person name="Kuhn D.N."/>
        </authorList>
    </citation>
    <scope>NUCLEOTIDE SEQUENCE [LARGE SCALE GENOMIC DNA]</scope>
    <source>
        <strain evidence="2">cv. Matina 1-6</strain>
    </source>
</reference>
<organism evidence="1 2">
    <name type="scientific">Theobroma cacao</name>
    <name type="common">Cacao</name>
    <name type="synonym">Cocoa</name>
    <dbReference type="NCBI Taxonomy" id="3641"/>
    <lineage>
        <taxon>Eukaryota</taxon>
        <taxon>Viridiplantae</taxon>
        <taxon>Streptophyta</taxon>
        <taxon>Embryophyta</taxon>
        <taxon>Tracheophyta</taxon>
        <taxon>Spermatophyta</taxon>
        <taxon>Magnoliopsida</taxon>
        <taxon>eudicotyledons</taxon>
        <taxon>Gunneridae</taxon>
        <taxon>Pentapetalae</taxon>
        <taxon>rosids</taxon>
        <taxon>malvids</taxon>
        <taxon>Malvales</taxon>
        <taxon>Malvaceae</taxon>
        <taxon>Byttnerioideae</taxon>
        <taxon>Theobroma</taxon>
    </lineage>
</organism>
<dbReference type="STRING" id="3641.A0A061EE66"/>
<sequence>MSIHIKAIYYEMWDVITDGPFMPSTVNVVTNEFMPKPRSEWTEAETKKVQINFKAINTLHCALTPTKFNKVSSCTTVKQVWEKLRIIHEGTSQVKESKVALLTHSYEMFKMEPGEDITSMFDRFTNITNKLSQLGKPIPEHELVKRLLRCLPKSWKLKVIAIREAKDLNIITLDEICGSLLTHELELKEEEEKD</sequence>
<dbReference type="Gramene" id="EOY03275">
    <property type="protein sequence ID" value="EOY03275"/>
    <property type="gene ID" value="TCM_018075"/>
</dbReference>
<name>A0A061EE66_THECC</name>
<evidence type="ECO:0008006" key="3">
    <source>
        <dbReference type="Google" id="ProtNLM"/>
    </source>
</evidence>
<dbReference type="EMBL" id="CM001882">
    <property type="protein sequence ID" value="EOY03275.1"/>
    <property type="molecule type" value="Genomic_DNA"/>
</dbReference>
<accession>A0A061EE66</accession>
<dbReference type="Proteomes" id="UP000026915">
    <property type="component" value="Chromosome 4"/>
</dbReference>
<dbReference type="eggNOG" id="KOG0017">
    <property type="taxonomic scope" value="Eukaryota"/>
</dbReference>
<dbReference type="Pfam" id="PF14223">
    <property type="entry name" value="Retrotran_gag_2"/>
    <property type="match status" value="1"/>
</dbReference>
<keyword evidence="2" id="KW-1185">Reference proteome</keyword>
<evidence type="ECO:0000313" key="2">
    <source>
        <dbReference type="Proteomes" id="UP000026915"/>
    </source>
</evidence>
<dbReference type="OMA" id="VINCPTA"/>